<gene>
    <name evidence="1" type="ORF">GCM10011489_01140</name>
</gene>
<protein>
    <submittedName>
        <fullName evidence="1">Enoyl-coa hydratase/isomerase family protein</fullName>
    </submittedName>
</protein>
<dbReference type="GO" id="GO:0006635">
    <property type="term" value="P:fatty acid beta-oxidation"/>
    <property type="evidence" value="ECO:0007669"/>
    <property type="project" value="TreeGrafter"/>
</dbReference>
<evidence type="ECO:0000313" key="1">
    <source>
        <dbReference type="EMBL" id="GGB16795.1"/>
    </source>
</evidence>
<dbReference type="InterPro" id="IPR001753">
    <property type="entry name" value="Enoyl-CoA_hydra/iso"/>
</dbReference>
<proteinExistence type="predicted"/>
<dbReference type="AlphaFoldDB" id="A0A916WN60"/>
<name>A0A916WN60_9ACTN</name>
<accession>A0A916WN60</accession>
<dbReference type="EMBL" id="BMGC01000001">
    <property type="protein sequence ID" value="GGB16795.1"/>
    <property type="molecule type" value="Genomic_DNA"/>
</dbReference>
<dbReference type="Pfam" id="PF00378">
    <property type="entry name" value="ECH_1"/>
    <property type="match status" value="1"/>
</dbReference>
<dbReference type="GO" id="GO:0004165">
    <property type="term" value="F:delta(3)-delta(2)-enoyl-CoA isomerase activity"/>
    <property type="evidence" value="ECO:0007669"/>
    <property type="project" value="TreeGrafter"/>
</dbReference>
<sequence length="232" mass="24440">MPYLISDDAVSVLHLGTKGVELDETNPENRFTPEWIEQVSELLTEAESIKPGALVITATGKFFTNGLDTDYVAAHPNDLPAYLDSVHQLYTRVLTLAVPTVTAVNGHAFGAGAMLALCGDVRVMRTERGFWSLPEVLLGMPFTAGMATLVRTRVPDPVATEAMTTGKRFGGEEAAAVGIVDAAVAESELVSSATALAGQRAATAGPNLSTIKRGLRKALLAELAIPTPPTLL</sequence>
<dbReference type="SUPFAM" id="SSF52096">
    <property type="entry name" value="ClpP/crotonase"/>
    <property type="match status" value="1"/>
</dbReference>
<reference evidence="1" key="1">
    <citation type="journal article" date="2014" name="Int. J. Syst. Evol. Microbiol.">
        <title>Complete genome sequence of Corynebacterium casei LMG S-19264T (=DSM 44701T), isolated from a smear-ripened cheese.</title>
        <authorList>
            <consortium name="US DOE Joint Genome Institute (JGI-PGF)"/>
            <person name="Walter F."/>
            <person name="Albersmeier A."/>
            <person name="Kalinowski J."/>
            <person name="Ruckert C."/>
        </authorList>
    </citation>
    <scope>NUCLEOTIDE SEQUENCE</scope>
    <source>
        <strain evidence="1">CGMCC 1.12827</strain>
    </source>
</reference>
<dbReference type="PANTHER" id="PTHR11941:SF75">
    <property type="entry name" value="ENOYL-COA HYDRATASE_ISOMERASE FAMILY PROTEIN"/>
    <property type="match status" value="1"/>
</dbReference>
<dbReference type="Gene3D" id="3.90.226.10">
    <property type="entry name" value="2-enoyl-CoA Hydratase, Chain A, domain 1"/>
    <property type="match status" value="1"/>
</dbReference>
<reference evidence="1" key="2">
    <citation type="submission" date="2020-09" db="EMBL/GenBank/DDBJ databases">
        <authorList>
            <person name="Sun Q."/>
            <person name="Zhou Y."/>
        </authorList>
    </citation>
    <scope>NUCLEOTIDE SEQUENCE</scope>
    <source>
        <strain evidence="1">CGMCC 1.12827</strain>
    </source>
</reference>
<keyword evidence="2" id="KW-1185">Reference proteome</keyword>
<evidence type="ECO:0000313" key="2">
    <source>
        <dbReference type="Proteomes" id="UP000621454"/>
    </source>
</evidence>
<organism evidence="1 2">
    <name type="scientific">Gordonia jinhuaensis</name>
    <dbReference type="NCBI Taxonomy" id="1517702"/>
    <lineage>
        <taxon>Bacteria</taxon>
        <taxon>Bacillati</taxon>
        <taxon>Actinomycetota</taxon>
        <taxon>Actinomycetes</taxon>
        <taxon>Mycobacteriales</taxon>
        <taxon>Gordoniaceae</taxon>
        <taxon>Gordonia</taxon>
    </lineage>
</organism>
<comment type="caution">
    <text evidence="1">The sequence shown here is derived from an EMBL/GenBank/DDBJ whole genome shotgun (WGS) entry which is preliminary data.</text>
</comment>
<dbReference type="CDD" id="cd06558">
    <property type="entry name" value="crotonase-like"/>
    <property type="match status" value="1"/>
</dbReference>
<dbReference type="RefSeq" id="WP_188584623.1">
    <property type="nucleotide sequence ID" value="NZ_BMGC01000001.1"/>
</dbReference>
<dbReference type="PANTHER" id="PTHR11941">
    <property type="entry name" value="ENOYL-COA HYDRATASE-RELATED"/>
    <property type="match status" value="1"/>
</dbReference>
<dbReference type="Proteomes" id="UP000621454">
    <property type="component" value="Unassembled WGS sequence"/>
</dbReference>
<dbReference type="InterPro" id="IPR029045">
    <property type="entry name" value="ClpP/crotonase-like_dom_sf"/>
</dbReference>